<dbReference type="PATRIC" id="fig|246196.56.peg.725"/>
<dbReference type="Proteomes" id="UP000006158">
    <property type="component" value="Chromosome"/>
</dbReference>
<name>I7G3V7_MYCS2</name>
<sequence length="153" mass="16862">MSSESFRLLLQACLMRPPLSVIHRPRDRPSKTCRCDHQHHHCDADDHLYRCDSATRRQQQTGQRSAMHGRSLEGTATRAPHRSNGPAARRGNFGALRRLTLLLAFQRGRSCLGMSWEALEDASKTLGDSKAFGGVGALGTGWSIFNHATADAP</sequence>
<dbReference type="EMBL" id="CP001663">
    <property type="protein sequence ID" value="AFP37189.1"/>
    <property type="molecule type" value="Genomic_DNA"/>
</dbReference>
<organism evidence="2 3">
    <name type="scientific">Mycolicibacterium smegmatis (strain ATCC 700084 / mc(2)155)</name>
    <name type="common">Mycobacterium smegmatis</name>
    <dbReference type="NCBI Taxonomy" id="246196"/>
    <lineage>
        <taxon>Bacteria</taxon>
        <taxon>Bacillati</taxon>
        <taxon>Actinomycetota</taxon>
        <taxon>Actinomycetes</taxon>
        <taxon>Mycobacteriales</taxon>
        <taxon>Mycobacteriaceae</taxon>
        <taxon>Mycolicibacterium</taxon>
    </lineage>
</organism>
<feature type="region of interest" description="Disordered" evidence="1">
    <location>
        <begin position="55"/>
        <end position="90"/>
    </location>
</feature>
<reference evidence="2 3" key="1">
    <citation type="journal article" date="2007" name="Genome Biol.">
        <title>Interrupted coding sequences in Mycobacterium smegmatis: authentic mutations or sequencing errors?</title>
        <authorList>
            <person name="Deshayes C."/>
            <person name="Perrodou E."/>
            <person name="Gallien S."/>
            <person name="Euphrasie D."/>
            <person name="Schaeffer C."/>
            <person name="Van-Dorsselaer A."/>
            <person name="Poch O."/>
            <person name="Lecompte O."/>
            <person name="Reyrat J.M."/>
        </authorList>
    </citation>
    <scope>NUCLEOTIDE SEQUENCE [LARGE SCALE GENOMIC DNA]</scope>
    <source>
        <strain evidence="3">ATCC 700084 / mc(2)155</strain>
    </source>
</reference>
<evidence type="ECO:0000313" key="3">
    <source>
        <dbReference type="Proteomes" id="UP000006158"/>
    </source>
</evidence>
<dbReference type="AlphaFoldDB" id="I7G3V7"/>
<gene>
    <name evidence="2" type="ordered locus">MSMEI_0709</name>
</gene>
<evidence type="ECO:0000313" key="2">
    <source>
        <dbReference type="EMBL" id="AFP37189.1"/>
    </source>
</evidence>
<accession>I7G3V7</accession>
<evidence type="ECO:0000256" key="1">
    <source>
        <dbReference type="SAM" id="MobiDB-lite"/>
    </source>
</evidence>
<reference evidence="2 3" key="2">
    <citation type="journal article" date="2009" name="Genome Res.">
        <title>Ortho-proteogenomics: multiple proteomes investigation through orthology and a new MS-based protocol.</title>
        <authorList>
            <person name="Gallien S."/>
            <person name="Perrodou E."/>
            <person name="Carapito C."/>
            <person name="Deshayes C."/>
            <person name="Reyrat J.M."/>
            <person name="Van Dorsselaer A."/>
            <person name="Poch O."/>
            <person name="Schaeffer C."/>
            <person name="Lecompte O."/>
        </authorList>
    </citation>
    <scope>NUCLEOTIDE SEQUENCE [LARGE SCALE GENOMIC DNA]</scope>
    <source>
        <strain evidence="3">ATCC 700084 / mc(2)155</strain>
    </source>
</reference>
<protein>
    <submittedName>
        <fullName evidence="2">Uncharacterized protein</fullName>
    </submittedName>
</protein>
<dbReference type="KEGG" id="msg:MSMEI_0709"/>
<proteinExistence type="predicted"/>